<gene>
    <name evidence="2" type="ORF">AB6724_00460</name>
</gene>
<evidence type="ECO:0000313" key="3">
    <source>
        <dbReference type="Proteomes" id="UP001561046"/>
    </source>
</evidence>
<sequence>MTETSSLHSLPLFPLGAVLFPGGQLSLRVFEVRYLDMVRKCLSTGAPFGVVALHSGQEVRQAGAQPEQLFAEGVLARIEKLETVQTGLLHLQCHGMQRFHIENSWRLPHGLWVADVNLQPPDVVVPVPPHLRSMAHALFQVLMNMHGQDIGRVQLPTLAQMNDCGWVANRWAEMLPLSVNIKQQLMTLDSPLVRLELVADVLEQNGIGGSGPQARQQ</sequence>
<comment type="caution">
    <text evidence="2">The sequence shown here is derived from an EMBL/GenBank/DDBJ whole genome shotgun (WGS) entry which is preliminary data.</text>
</comment>
<evidence type="ECO:0000313" key="2">
    <source>
        <dbReference type="EMBL" id="MEX8191305.1"/>
    </source>
</evidence>
<dbReference type="InterPro" id="IPR003111">
    <property type="entry name" value="Lon_prtase_N"/>
</dbReference>
<dbReference type="InterPro" id="IPR015947">
    <property type="entry name" value="PUA-like_sf"/>
</dbReference>
<keyword evidence="3" id="KW-1185">Reference proteome</keyword>
<dbReference type="Pfam" id="PF02190">
    <property type="entry name" value="LON_substr_bdg"/>
    <property type="match status" value="1"/>
</dbReference>
<feature type="domain" description="Lon N-terminal" evidence="1">
    <location>
        <begin position="7"/>
        <end position="206"/>
    </location>
</feature>
<dbReference type="Gene3D" id="2.30.130.40">
    <property type="entry name" value="LON domain-like"/>
    <property type="match status" value="1"/>
</dbReference>
<accession>A0ABV3ZPA5</accession>
<dbReference type="PROSITE" id="PS51787">
    <property type="entry name" value="LON_N"/>
    <property type="match status" value="1"/>
</dbReference>
<evidence type="ECO:0000259" key="1">
    <source>
        <dbReference type="PROSITE" id="PS51787"/>
    </source>
</evidence>
<dbReference type="RefSeq" id="WP_369336535.1">
    <property type="nucleotide sequence ID" value="NZ_JBFYGN010000001.1"/>
</dbReference>
<proteinExistence type="predicted"/>
<dbReference type="Proteomes" id="UP001561046">
    <property type="component" value="Unassembled WGS sequence"/>
</dbReference>
<dbReference type="PANTHER" id="PTHR46732:SF8">
    <property type="entry name" value="ATP-DEPENDENT PROTEASE LA (LON) DOMAIN PROTEIN"/>
    <property type="match status" value="1"/>
</dbReference>
<dbReference type="EMBL" id="JBFYGN010000001">
    <property type="protein sequence ID" value="MEX8191305.1"/>
    <property type="molecule type" value="Genomic_DNA"/>
</dbReference>
<dbReference type="Gene3D" id="1.10.4060.10">
    <property type="entry name" value="BPP1347 like domain"/>
    <property type="match status" value="1"/>
</dbReference>
<reference evidence="2 3" key="1">
    <citation type="journal article" date="2013" name="Int. J. Syst. Evol. Microbiol.">
        <title>Comamonas guangdongensis sp. nov., isolated from subterranean forest sediment, and emended description of the genus Comamonas.</title>
        <authorList>
            <person name="Zhang J."/>
            <person name="Wang Y."/>
            <person name="Zhou S."/>
            <person name="Wu C."/>
            <person name="He J."/>
            <person name="Li F."/>
        </authorList>
    </citation>
    <scope>NUCLEOTIDE SEQUENCE [LARGE SCALE GENOMIC DNA]</scope>
    <source>
        <strain evidence="2 3">CCTCC AB2011133</strain>
    </source>
</reference>
<protein>
    <submittedName>
        <fullName evidence="2">LON peptidase substrate-binding domain-containing protein</fullName>
    </submittedName>
</protein>
<name>A0ABV3ZPA5_9BURK</name>
<dbReference type="PANTHER" id="PTHR46732">
    <property type="entry name" value="ATP-DEPENDENT PROTEASE LA (LON) DOMAIN PROTEIN"/>
    <property type="match status" value="1"/>
</dbReference>
<dbReference type="SUPFAM" id="SSF88697">
    <property type="entry name" value="PUA domain-like"/>
    <property type="match status" value="1"/>
</dbReference>
<dbReference type="InterPro" id="IPR046336">
    <property type="entry name" value="Lon_prtase_N_sf"/>
</dbReference>
<dbReference type="SMART" id="SM00464">
    <property type="entry name" value="LON"/>
    <property type="match status" value="1"/>
</dbReference>
<organism evidence="2 3">
    <name type="scientific">Comamonas guangdongensis</name>
    <dbReference type="NCBI Taxonomy" id="510515"/>
    <lineage>
        <taxon>Bacteria</taxon>
        <taxon>Pseudomonadati</taxon>
        <taxon>Pseudomonadota</taxon>
        <taxon>Betaproteobacteria</taxon>
        <taxon>Burkholderiales</taxon>
        <taxon>Comamonadaceae</taxon>
        <taxon>Comamonas</taxon>
    </lineage>
</organism>